<dbReference type="EMBL" id="LNIX01000005">
    <property type="protein sequence ID" value="OXA54532.1"/>
    <property type="molecule type" value="Genomic_DNA"/>
</dbReference>
<evidence type="ECO:0000313" key="3">
    <source>
        <dbReference type="Proteomes" id="UP000198287"/>
    </source>
</evidence>
<keyword evidence="3" id="KW-1185">Reference proteome</keyword>
<accession>A0A226EA77</accession>
<gene>
    <name evidence="2" type="ORF">Fcan01_11249</name>
</gene>
<feature type="transmembrane region" description="Helical" evidence="1">
    <location>
        <begin position="354"/>
        <end position="374"/>
    </location>
</feature>
<proteinExistence type="predicted"/>
<sequence>MRRAGNDSSVVALSLGRVGLHCGRVAQVGRGFGVLERDNPGRQLFDRFDDVVKKKSVCTGFSGLVWIWEIVGFLFNRKAKQIEFWTGPVKKERFSNILRHRDYYVYFTNRKSSRNWVQFAQGVQEMQGTGGQSHSAVIYTPEDSIFPEWHISCCTCAKAKFTFHRLPAGAPLIKQFLKLAATIHPDRIFQIRDPYSQTAILAIQKTTFPNFLTVSTNSNIDITTFSAIYPNNSYIFEVQTFITSSDLKAPRRTTIQINTATHIPIVRMAAESHRFLTCDGLLNEAGSGLSSFYHFVSAYHFWPWFALAILTLITAAILKIIFNLTKISCNKILFLIGLLVEQGIDITTPFKKSWSFIFVLAPWLLMGVVLSNAYKGQNVTDLTSPLKPILVSNFKQILAQNYTLYVPSLKDYDLISRTFKERKETIRIGSRLHISIMEYQKMEKRSNDTLRFLKKLKSRIFVIRDRHNMSLLEAISSCNKSAIVPYGSSIDEYESQLKFLRPNSHVVKSREEFYKTERGWVIDYGMDPQLEARFSALFQGGMINLWRGYIQFLRAIKFNGLNRASVSGGDAEKYSCCSRMHEETLETEFNHIPDAPLPSAPVSDVEICILQNEPLPNYDSVILTDPVESTLTLVDETCPPPSYAEYLQNYGLTR</sequence>
<reference evidence="2 3" key="1">
    <citation type="submission" date="2015-12" db="EMBL/GenBank/DDBJ databases">
        <title>The genome of Folsomia candida.</title>
        <authorList>
            <person name="Faddeeva A."/>
            <person name="Derks M.F."/>
            <person name="Anvar Y."/>
            <person name="Smit S."/>
            <person name="Van Straalen N."/>
            <person name="Roelofs D."/>
        </authorList>
    </citation>
    <scope>NUCLEOTIDE SEQUENCE [LARGE SCALE GENOMIC DNA]</scope>
    <source>
        <strain evidence="2 3">VU population</strain>
        <tissue evidence="2">Whole body</tissue>
    </source>
</reference>
<evidence type="ECO:0000313" key="2">
    <source>
        <dbReference type="EMBL" id="OXA54532.1"/>
    </source>
</evidence>
<protein>
    <submittedName>
        <fullName evidence="2">Uncharacterized protein</fullName>
    </submittedName>
</protein>
<dbReference type="Proteomes" id="UP000198287">
    <property type="component" value="Unassembled WGS sequence"/>
</dbReference>
<keyword evidence="1" id="KW-0812">Transmembrane</keyword>
<evidence type="ECO:0000256" key="1">
    <source>
        <dbReference type="SAM" id="Phobius"/>
    </source>
</evidence>
<dbReference type="AlphaFoldDB" id="A0A226EA77"/>
<comment type="caution">
    <text evidence="2">The sequence shown here is derived from an EMBL/GenBank/DDBJ whole genome shotgun (WGS) entry which is preliminary data.</text>
</comment>
<feature type="transmembrane region" description="Helical" evidence="1">
    <location>
        <begin position="301"/>
        <end position="322"/>
    </location>
</feature>
<name>A0A226EA77_FOLCA</name>
<keyword evidence="1" id="KW-0472">Membrane</keyword>
<keyword evidence="1" id="KW-1133">Transmembrane helix</keyword>
<organism evidence="2 3">
    <name type="scientific">Folsomia candida</name>
    <name type="common">Springtail</name>
    <dbReference type="NCBI Taxonomy" id="158441"/>
    <lineage>
        <taxon>Eukaryota</taxon>
        <taxon>Metazoa</taxon>
        <taxon>Ecdysozoa</taxon>
        <taxon>Arthropoda</taxon>
        <taxon>Hexapoda</taxon>
        <taxon>Collembola</taxon>
        <taxon>Entomobryomorpha</taxon>
        <taxon>Isotomoidea</taxon>
        <taxon>Isotomidae</taxon>
        <taxon>Proisotominae</taxon>
        <taxon>Folsomia</taxon>
    </lineage>
</organism>